<keyword evidence="7" id="KW-1185">Reference proteome</keyword>
<dbReference type="GO" id="GO:1904161">
    <property type="term" value="P:DNA synthesis involved in UV-damage excision repair"/>
    <property type="evidence" value="ECO:0007669"/>
    <property type="project" value="TreeGrafter"/>
</dbReference>
<dbReference type="Pfam" id="PF09507">
    <property type="entry name" value="CDC27"/>
    <property type="match status" value="1"/>
</dbReference>
<proteinExistence type="predicted"/>
<evidence type="ECO:0000256" key="5">
    <source>
        <dbReference type="SAM" id="MobiDB-lite"/>
    </source>
</evidence>
<evidence type="ECO:0000256" key="1">
    <source>
        <dbReference type="ARBA" id="ARBA00004123"/>
    </source>
</evidence>
<dbReference type="AlphaFoldDB" id="A0A6A6UMS3"/>
<evidence type="ECO:0000256" key="3">
    <source>
        <dbReference type="ARBA" id="ARBA00022705"/>
    </source>
</evidence>
<sequence length="451" mass="48660">MDQYNTYLATQVLSEGQIVTYRSLSRALKVHVTLAKQMLYAFHAKESAKDPESISATYLLSGVLRPPSTSESTPPPPATDGEDTIMESSPVPSSWIDQPTPYVEVTQVTDSPLIERVNEEETFADSISIILARQEELEEVKDQFEEINWIHVYSLQPATPADIHILHTANGTFSKNKNRSLATNDPIFGTIQNPNVRTRTVVNAVPISAAPIKGKPSTKSAAQQPTASRAPIETKPAPKPKPKSSLASAFAKTPASKPKTTPITKQPDTKMANAPTFSDDQDEEASDADSPPPNTELTSAARTAKAARQAQLAALIDSDSDAEMANTGADKTPSPAAAEEEEEVDAMAVDTSAALDAPIPKEETEHATVTNGRRRGKRQVVKKRTFEDEDGYLVTREEMEWESFSEDEPAPAPTKKVKLSAASTASSGPNKKKSTGAPSKQGSIMSFFGKK</sequence>
<dbReference type="OrthoDB" id="514823at2759"/>
<dbReference type="GO" id="GO:0003887">
    <property type="term" value="F:DNA-directed DNA polymerase activity"/>
    <property type="evidence" value="ECO:0007669"/>
    <property type="project" value="TreeGrafter"/>
</dbReference>
<dbReference type="Gene3D" id="3.90.1030.20">
    <property type="entry name" value="DNA polymerase delta, p66 (Cdc27) subunit, wHTH domain"/>
    <property type="match status" value="1"/>
</dbReference>
<feature type="compositionally biased region" description="Low complexity" evidence="5">
    <location>
        <begin position="300"/>
        <end position="315"/>
    </location>
</feature>
<protein>
    <recommendedName>
        <fullName evidence="2">DNA polymerase delta subunit 3</fullName>
    </recommendedName>
</protein>
<feature type="compositionally biased region" description="Basic residues" evidence="5">
    <location>
        <begin position="372"/>
        <end position="383"/>
    </location>
</feature>
<comment type="subcellular location">
    <subcellularLocation>
        <location evidence="1">Nucleus</location>
    </subcellularLocation>
</comment>
<dbReference type="InterPro" id="IPR041913">
    <property type="entry name" value="POLD3_sf"/>
</dbReference>
<feature type="compositionally biased region" description="Low complexity" evidence="5">
    <location>
        <begin position="243"/>
        <end position="252"/>
    </location>
</feature>
<dbReference type="GO" id="GO:0006271">
    <property type="term" value="P:DNA strand elongation involved in DNA replication"/>
    <property type="evidence" value="ECO:0007669"/>
    <property type="project" value="TreeGrafter"/>
</dbReference>
<dbReference type="EMBL" id="MU004232">
    <property type="protein sequence ID" value="KAF2672378.1"/>
    <property type="molecule type" value="Genomic_DNA"/>
</dbReference>
<feature type="region of interest" description="Disordered" evidence="5">
    <location>
        <begin position="64"/>
        <end position="93"/>
    </location>
</feature>
<dbReference type="GO" id="GO:0043625">
    <property type="term" value="C:delta DNA polymerase complex"/>
    <property type="evidence" value="ECO:0007669"/>
    <property type="project" value="InterPro"/>
</dbReference>
<dbReference type="GO" id="GO:0006297">
    <property type="term" value="P:nucleotide-excision repair, DNA gap filling"/>
    <property type="evidence" value="ECO:0007669"/>
    <property type="project" value="TreeGrafter"/>
</dbReference>
<dbReference type="PANTHER" id="PTHR17598:SF13">
    <property type="entry name" value="DNA POLYMERASE DELTA SUBUNIT 3"/>
    <property type="match status" value="1"/>
</dbReference>
<evidence type="ECO:0000256" key="4">
    <source>
        <dbReference type="ARBA" id="ARBA00023242"/>
    </source>
</evidence>
<keyword evidence="4" id="KW-0539">Nucleus</keyword>
<reference evidence="6" key="1">
    <citation type="journal article" date="2020" name="Stud. Mycol.">
        <title>101 Dothideomycetes genomes: a test case for predicting lifestyles and emergence of pathogens.</title>
        <authorList>
            <person name="Haridas S."/>
            <person name="Albert R."/>
            <person name="Binder M."/>
            <person name="Bloem J."/>
            <person name="Labutti K."/>
            <person name="Salamov A."/>
            <person name="Andreopoulos B."/>
            <person name="Baker S."/>
            <person name="Barry K."/>
            <person name="Bills G."/>
            <person name="Bluhm B."/>
            <person name="Cannon C."/>
            <person name="Castanera R."/>
            <person name="Culley D."/>
            <person name="Daum C."/>
            <person name="Ezra D."/>
            <person name="Gonzalez J."/>
            <person name="Henrissat B."/>
            <person name="Kuo A."/>
            <person name="Liang C."/>
            <person name="Lipzen A."/>
            <person name="Lutzoni F."/>
            <person name="Magnuson J."/>
            <person name="Mondo S."/>
            <person name="Nolan M."/>
            <person name="Ohm R."/>
            <person name="Pangilinan J."/>
            <person name="Park H.-J."/>
            <person name="Ramirez L."/>
            <person name="Alfaro M."/>
            <person name="Sun H."/>
            <person name="Tritt A."/>
            <person name="Yoshinaga Y."/>
            <person name="Zwiers L.-H."/>
            <person name="Turgeon B."/>
            <person name="Goodwin S."/>
            <person name="Spatafora J."/>
            <person name="Crous P."/>
            <person name="Grigoriev I."/>
        </authorList>
    </citation>
    <scope>NUCLEOTIDE SEQUENCE</scope>
    <source>
        <strain evidence="6">CBS 115976</strain>
    </source>
</reference>
<evidence type="ECO:0000313" key="6">
    <source>
        <dbReference type="EMBL" id="KAF2672378.1"/>
    </source>
</evidence>
<evidence type="ECO:0000313" key="7">
    <source>
        <dbReference type="Proteomes" id="UP000799302"/>
    </source>
</evidence>
<keyword evidence="3" id="KW-0235">DNA replication</keyword>
<dbReference type="InterPro" id="IPR019038">
    <property type="entry name" value="POLD3"/>
</dbReference>
<gene>
    <name evidence="6" type="ORF">BT63DRAFT_411653</name>
</gene>
<feature type="region of interest" description="Disordered" evidence="5">
    <location>
        <begin position="211"/>
        <end position="451"/>
    </location>
</feature>
<dbReference type="PANTHER" id="PTHR17598">
    <property type="entry name" value="DNA POLYMERASE DELTA SUBUNIT 3"/>
    <property type="match status" value="1"/>
</dbReference>
<feature type="compositionally biased region" description="Acidic residues" evidence="5">
    <location>
        <begin position="399"/>
        <end position="409"/>
    </location>
</feature>
<accession>A0A6A6UMS3</accession>
<feature type="compositionally biased region" description="Polar residues" evidence="5">
    <location>
        <begin position="217"/>
        <end position="227"/>
    </location>
</feature>
<name>A0A6A6UMS3_9PEZI</name>
<dbReference type="Proteomes" id="UP000799302">
    <property type="component" value="Unassembled WGS sequence"/>
</dbReference>
<evidence type="ECO:0000256" key="2">
    <source>
        <dbReference type="ARBA" id="ARBA00017589"/>
    </source>
</evidence>
<organism evidence="6 7">
    <name type="scientific">Microthyrium microscopicum</name>
    <dbReference type="NCBI Taxonomy" id="703497"/>
    <lineage>
        <taxon>Eukaryota</taxon>
        <taxon>Fungi</taxon>
        <taxon>Dikarya</taxon>
        <taxon>Ascomycota</taxon>
        <taxon>Pezizomycotina</taxon>
        <taxon>Dothideomycetes</taxon>
        <taxon>Dothideomycetes incertae sedis</taxon>
        <taxon>Microthyriales</taxon>
        <taxon>Microthyriaceae</taxon>
        <taxon>Microthyrium</taxon>
    </lineage>
</organism>